<reference evidence="1" key="1">
    <citation type="journal article" date="2023" name="Science">
        <title>Genome structures resolve the early diversification of teleost fishes.</title>
        <authorList>
            <person name="Parey E."/>
            <person name="Louis A."/>
            <person name="Montfort J."/>
            <person name="Bouchez O."/>
            <person name="Roques C."/>
            <person name="Iampietro C."/>
            <person name="Lluch J."/>
            <person name="Castinel A."/>
            <person name="Donnadieu C."/>
            <person name="Desvignes T."/>
            <person name="Floi Bucao C."/>
            <person name="Jouanno E."/>
            <person name="Wen M."/>
            <person name="Mejri S."/>
            <person name="Dirks R."/>
            <person name="Jansen H."/>
            <person name="Henkel C."/>
            <person name="Chen W.J."/>
            <person name="Zahm M."/>
            <person name="Cabau C."/>
            <person name="Klopp C."/>
            <person name="Thompson A.W."/>
            <person name="Robinson-Rechavi M."/>
            <person name="Braasch I."/>
            <person name="Lecointre G."/>
            <person name="Bobe J."/>
            <person name="Postlethwait J.H."/>
            <person name="Berthelot C."/>
            <person name="Roest Crollius H."/>
            <person name="Guiguen Y."/>
        </authorList>
    </citation>
    <scope>NUCLEOTIDE SEQUENCE</scope>
    <source>
        <strain evidence="1">NC1722</strain>
    </source>
</reference>
<evidence type="ECO:0000313" key="2">
    <source>
        <dbReference type="Proteomes" id="UP001221898"/>
    </source>
</evidence>
<dbReference type="EMBL" id="JAINUG010000133">
    <property type="protein sequence ID" value="KAJ8393816.1"/>
    <property type="molecule type" value="Genomic_DNA"/>
</dbReference>
<gene>
    <name evidence="1" type="ORF">AAFF_G00057310</name>
</gene>
<dbReference type="AlphaFoldDB" id="A0AAD7S316"/>
<name>A0AAD7S316_9TELE</name>
<proteinExistence type="predicted"/>
<keyword evidence="2" id="KW-1185">Reference proteome</keyword>
<accession>A0AAD7S316</accession>
<comment type="caution">
    <text evidence="1">The sequence shown here is derived from an EMBL/GenBank/DDBJ whole genome shotgun (WGS) entry which is preliminary data.</text>
</comment>
<sequence>MRVTVQAPEKALSFSVKALRESEPRADSVRTAWRQRGAQRELGRIYGFAETQQRSHCRTFRVRRSQTIYWKEGLLVTFDWGFLRFGPVSCPLLRPGHFGKRVRG</sequence>
<protein>
    <submittedName>
        <fullName evidence="1">Uncharacterized protein</fullName>
    </submittedName>
</protein>
<evidence type="ECO:0000313" key="1">
    <source>
        <dbReference type="EMBL" id="KAJ8393816.1"/>
    </source>
</evidence>
<organism evidence="1 2">
    <name type="scientific">Aldrovandia affinis</name>
    <dbReference type="NCBI Taxonomy" id="143900"/>
    <lineage>
        <taxon>Eukaryota</taxon>
        <taxon>Metazoa</taxon>
        <taxon>Chordata</taxon>
        <taxon>Craniata</taxon>
        <taxon>Vertebrata</taxon>
        <taxon>Euteleostomi</taxon>
        <taxon>Actinopterygii</taxon>
        <taxon>Neopterygii</taxon>
        <taxon>Teleostei</taxon>
        <taxon>Notacanthiformes</taxon>
        <taxon>Halosauridae</taxon>
        <taxon>Aldrovandia</taxon>
    </lineage>
</organism>
<dbReference type="Proteomes" id="UP001221898">
    <property type="component" value="Unassembled WGS sequence"/>
</dbReference>